<dbReference type="OMA" id="WPYGVCA"/>
<dbReference type="PROSITE" id="PS00640">
    <property type="entry name" value="THIOL_PROTEASE_ASN"/>
    <property type="match status" value="1"/>
</dbReference>
<keyword evidence="6" id="KW-0732">Signal</keyword>
<feature type="chain" id="PRO_5013107543" evidence="6">
    <location>
        <begin position="46"/>
        <end position="354"/>
    </location>
</feature>
<dbReference type="Pfam" id="PF08246">
    <property type="entry name" value="Inhibitor_I29"/>
    <property type="match status" value="1"/>
</dbReference>
<dbReference type="SMART" id="SM00848">
    <property type="entry name" value="Inhibitor_I29"/>
    <property type="match status" value="1"/>
</dbReference>
<feature type="domain" description="Peptidase C1A papain C-terminal" evidence="7">
    <location>
        <begin position="141"/>
        <end position="353"/>
    </location>
</feature>
<reference evidence="9" key="1">
    <citation type="journal article" date="2016" name="Nat. Commun.">
        <title>The channel catfish genome sequence provides insights into the evolution of scale formation in teleosts.</title>
        <authorList>
            <person name="Liu Z."/>
            <person name="Liu S."/>
            <person name="Yao J."/>
            <person name="Bao L."/>
            <person name="Zhang J."/>
            <person name="Li Y."/>
            <person name="Jiang C."/>
            <person name="Sun L."/>
            <person name="Wang R."/>
            <person name="Zhang Y."/>
            <person name="Zhou T."/>
            <person name="Zeng Q."/>
            <person name="Fu Q."/>
            <person name="Gao S."/>
            <person name="Li N."/>
            <person name="Koren S."/>
            <person name="Jiang Y."/>
            <person name="Zimin A."/>
            <person name="Xu P."/>
            <person name="Phillippy A.M."/>
            <person name="Geng X."/>
            <person name="Song L."/>
            <person name="Sun F."/>
            <person name="Li C."/>
            <person name="Wang X."/>
            <person name="Chen A."/>
            <person name="Jin Y."/>
            <person name="Yuan Z."/>
            <person name="Yang Y."/>
            <person name="Tan S."/>
            <person name="Peatman E."/>
            <person name="Lu J."/>
            <person name="Qin Z."/>
            <person name="Dunham R."/>
            <person name="Li Z."/>
            <person name="Sonstegard T."/>
            <person name="Feng J."/>
            <person name="Danzmann R.G."/>
            <person name="Schroeder S."/>
            <person name="Scheffler B."/>
            <person name="Duke M.V."/>
            <person name="Ballard L."/>
            <person name="Kucuktas H."/>
            <person name="Kaltenboeck L."/>
            <person name="Liu H."/>
            <person name="Armbruster J."/>
            <person name="Xie Y."/>
            <person name="Kirby M.L."/>
            <person name="Tian Y."/>
            <person name="Flanagan M.E."/>
            <person name="Mu W."/>
            <person name="Waldbieser G.C."/>
        </authorList>
    </citation>
    <scope>NUCLEOTIDE SEQUENCE [LARGE SCALE GENOMIC DNA]</scope>
    <source>
        <strain evidence="9">SDA103</strain>
    </source>
</reference>
<keyword evidence="4" id="KW-0788">Thiol protease</keyword>
<evidence type="ECO:0000256" key="6">
    <source>
        <dbReference type="SAM" id="SignalP"/>
    </source>
</evidence>
<dbReference type="SUPFAM" id="SSF54001">
    <property type="entry name" value="Cysteine proteinases"/>
    <property type="match status" value="1"/>
</dbReference>
<evidence type="ECO:0000256" key="1">
    <source>
        <dbReference type="ARBA" id="ARBA00008455"/>
    </source>
</evidence>
<dbReference type="PRINTS" id="PR00705">
    <property type="entry name" value="PAPAIN"/>
</dbReference>
<dbReference type="SMART" id="SM00645">
    <property type="entry name" value="Pept_C1"/>
    <property type="match status" value="1"/>
</dbReference>
<dbReference type="GeneID" id="108274827"/>
<dbReference type="GO" id="GO:0006508">
    <property type="term" value="P:proteolysis"/>
    <property type="evidence" value="ECO:0007669"/>
    <property type="project" value="UniProtKB-KW"/>
</dbReference>
<dbReference type="InterPro" id="IPR013201">
    <property type="entry name" value="Prot_inhib_I29"/>
</dbReference>
<evidence type="ECO:0000256" key="4">
    <source>
        <dbReference type="ARBA" id="ARBA00022807"/>
    </source>
</evidence>
<dbReference type="AlphaFoldDB" id="A0A2D0SDE1"/>
<dbReference type="CDD" id="cd02248">
    <property type="entry name" value="Peptidase_C1A"/>
    <property type="match status" value="1"/>
</dbReference>
<evidence type="ECO:0000256" key="2">
    <source>
        <dbReference type="ARBA" id="ARBA00022670"/>
    </source>
</evidence>
<dbReference type="Proteomes" id="UP000221080">
    <property type="component" value="Chromosome 14"/>
</dbReference>
<dbReference type="InterPro" id="IPR038765">
    <property type="entry name" value="Papain-like_cys_pep_sf"/>
</dbReference>
<keyword evidence="5" id="KW-1015">Disulfide bond</keyword>
<dbReference type="PANTHER" id="PTHR12411">
    <property type="entry name" value="CYSTEINE PROTEASE FAMILY C1-RELATED"/>
    <property type="match status" value="1"/>
</dbReference>
<dbReference type="GO" id="GO:0008234">
    <property type="term" value="F:cysteine-type peptidase activity"/>
    <property type="evidence" value="ECO:0007669"/>
    <property type="project" value="UniProtKB-KW"/>
</dbReference>
<sequence>MISFFNITQIETCNQTYLSPETHTHTGTMMRVLLLALLLTQVCCGMNLDTDWISWKTEFNKNYNSVWEEAYRRTIWEQKLLKVMKHNEEAAAGLHTFTIGINHLSDMTAEEVSAKLNGLRVENFPPQDANENFTFLNDFPLPPSVNWTEDGFVTPVQNQGECNSCWAFTAVGALEAQMKKKKGRLVPLSVQNLVDCSDKEGNYGCLGGLMTNAFNYIINHRGIGKAADYPYVKKNGTCHDTHKYGHCSGFWVLQRHNEFELQKVVANIGPVAVGINADLDSFHQYKTGIYSNYSCPRHPLNHAVLVVGYGKEEGQQYWLIKNSWGTDWGEGGYIRMERNKNRCGIGGYSVVPIV</sequence>
<dbReference type="Gene3D" id="3.90.70.10">
    <property type="entry name" value="Cysteine proteinases"/>
    <property type="match status" value="1"/>
</dbReference>
<name>A0A2D0SDE1_ICTPU</name>
<evidence type="ECO:0000259" key="8">
    <source>
        <dbReference type="SMART" id="SM00848"/>
    </source>
</evidence>
<reference evidence="10" key="2">
    <citation type="submission" date="2025-08" db="UniProtKB">
        <authorList>
            <consortium name="RefSeq"/>
        </authorList>
    </citation>
    <scope>IDENTIFICATION</scope>
    <source>
        <tissue evidence="10">Blood</tissue>
    </source>
</reference>
<evidence type="ECO:0000313" key="9">
    <source>
        <dbReference type="Proteomes" id="UP000221080"/>
    </source>
</evidence>
<dbReference type="OrthoDB" id="8594912at2759"/>
<dbReference type="RefSeq" id="XP_017340734.1">
    <property type="nucleotide sequence ID" value="XM_017485245.3"/>
</dbReference>
<protein>
    <submittedName>
        <fullName evidence="10">Cathepsin S, ortholog 1 isoform X1</fullName>
    </submittedName>
</protein>
<dbReference type="PROSITE" id="PS00639">
    <property type="entry name" value="THIOL_PROTEASE_HIS"/>
    <property type="match status" value="1"/>
</dbReference>
<dbReference type="InterPro" id="IPR025661">
    <property type="entry name" value="Pept_asp_AS"/>
</dbReference>
<keyword evidence="2" id="KW-0645">Protease</keyword>
<evidence type="ECO:0000313" key="10">
    <source>
        <dbReference type="RefSeq" id="XP_017340734.1"/>
    </source>
</evidence>
<dbReference type="InterPro" id="IPR013128">
    <property type="entry name" value="Peptidase_C1A"/>
</dbReference>
<proteinExistence type="inferred from homology"/>
<keyword evidence="3" id="KW-0378">Hydrolase</keyword>
<dbReference type="InterPro" id="IPR025660">
    <property type="entry name" value="Pept_his_AS"/>
</dbReference>
<keyword evidence="9" id="KW-1185">Reference proteome</keyword>
<dbReference type="FunFam" id="3.90.70.10:FF:000006">
    <property type="entry name" value="Cathepsin S"/>
    <property type="match status" value="1"/>
</dbReference>
<dbReference type="STRING" id="7998.ENSIPUP00000005653"/>
<dbReference type="InterPro" id="IPR000668">
    <property type="entry name" value="Peptidase_C1A_C"/>
</dbReference>
<dbReference type="InterPro" id="IPR039417">
    <property type="entry name" value="Peptidase_C1A_papain-like"/>
</dbReference>
<accession>A0A2D0SDE1</accession>
<evidence type="ECO:0000259" key="7">
    <source>
        <dbReference type="SMART" id="SM00645"/>
    </source>
</evidence>
<feature type="signal peptide" evidence="6">
    <location>
        <begin position="1"/>
        <end position="45"/>
    </location>
</feature>
<gene>
    <name evidence="10" type="primary">LOC108274827</name>
    <name evidence="10" type="synonym">ctssa</name>
</gene>
<organism evidence="9 10">
    <name type="scientific">Ictalurus punctatus</name>
    <name type="common">Channel catfish</name>
    <name type="synonym">Silurus punctatus</name>
    <dbReference type="NCBI Taxonomy" id="7998"/>
    <lineage>
        <taxon>Eukaryota</taxon>
        <taxon>Metazoa</taxon>
        <taxon>Chordata</taxon>
        <taxon>Craniata</taxon>
        <taxon>Vertebrata</taxon>
        <taxon>Euteleostomi</taxon>
        <taxon>Actinopterygii</taxon>
        <taxon>Neopterygii</taxon>
        <taxon>Teleostei</taxon>
        <taxon>Ostariophysi</taxon>
        <taxon>Siluriformes</taxon>
        <taxon>Ictaluridae</taxon>
        <taxon>Ictalurus</taxon>
    </lineage>
</organism>
<comment type="similarity">
    <text evidence="1">Belongs to the peptidase C1 family.</text>
</comment>
<feature type="domain" description="Cathepsin propeptide inhibitor" evidence="8">
    <location>
        <begin position="52"/>
        <end position="112"/>
    </location>
</feature>
<dbReference type="Pfam" id="PF00112">
    <property type="entry name" value="Peptidase_C1"/>
    <property type="match status" value="1"/>
</dbReference>
<evidence type="ECO:0000256" key="3">
    <source>
        <dbReference type="ARBA" id="ARBA00022801"/>
    </source>
</evidence>
<evidence type="ECO:0000256" key="5">
    <source>
        <dbReference type="ARBA" id="ARBA00023157"/>
    </source>
</evidence>